<dbReference type="Proteomes" id="UP000308600">
    <property type="component" value="Unassembled WGS sequence"/>
</dbReference>
<name>A0ACD3AJN3_9AGAR</name>
<reference evidence="1 2" key="1">
    <citation type="journal article" date="2019" name="Nat. Ecol. Evol.">
        <title>Megaphylogeny resolves global patterns of mushroom evolution.</title>
        <authorList>
            <person name="Varga T."/>
            <person name="Krizsan K."/>
            <person name="Foldi C."/>
            <person name="Dima B."/>
            <person name="Sanchez-Garcia M."/>
            <person name="Sanchez-Ramirez S."/>
            <person name="Szollosi G.J."/>
            <person name="Szarkandi J.G."/>
            <person name="Papp V."/>
            <person name="Albert L."/>
            <person name="Andreopoulos W."/>
            <person name="Angelini C."/>
            <person name="Antonin V."/>
            <person name="Barry K.W."/>
            <person name="Bougher N.L."/>
            <person name="Buchanan P."/>
            <person name="Buyck B."/>
            <person name="Bense V."/>
            <person name="Catcheside P."/>
            <person name="Chovatia M."/>
            <person name="Cooper J."/>
            <person name="Damon W."/>
            <person name="Desjardin D."/>
            <person name="Finy P."/>
            <person name="Geml J."/>
            <person name="Haridas S."/>
            <person name="Hughes K."/>
            <person name="Justo A."/>
            <person name="Karasinski D."/>
            <person name="Kautmanova I."/>
            <person name="Kiss B."/>
            <person name="Kocsube S."/>
            <person name="Kotiranta H."/>
            <person name="LaButti K.M."/>
            <person name="Lechner B.E."/>
            <person name="Liimatainen K."/>
            <person name="Lipzen A."/>
            <person name="Lukacs Z."/>
            <person name="Mihaltcheva S."/>
            <person name="Morgado L.N."/>
            <person name="Niskanen T."/>
            <person name="Noordeloos M.E."/>
            <person name="Ohm R.A."/>
            <person name="Ortiz-Santana B."/>
            <person name="Ovrebo C."/>
            <person name="Racz N."/>
            <person name="Riley R."/>
            <person name="Savchenko A."/>
            <person name="Shiryaev A."/>
            <person name="Soop K."/>
            <person name="Spirin V."/>
            <person name="Szebenyi C."/>
            <person name="Tomsovsky M."/>
            <person name="Tulloss R.E."/>
            <person name="Uehling J."/>
            <person name="Grigoriev I.V."/>
            <person name="Vagvolgyi C."/>
            <person name="Papp T."/>
            <person name="Martin F.M."/>
            <person name="Miettinen O."/>
            <person name="Hibbett D.S."/>
            <person name="Nagy L.G."/>
        </authorList>
    </citation>
    <scope>NUCLEOTIDE SEQUENCE [LARGE SCALE GENOMIC DNA]</scope>
    <source>
        <strain evidence="1 2">NL-1719</strain>
    </source>
</reference>
<proteinExistence type="predicted"/>
<gene>
    <name evidence="1" type="ORF">BDN72DRAFT_845392</name>
</gene>
<keyword evidence="2" id="KW-1185">Reference proteome</keyword>
<accession>A0ACD3AJN3</accession>
<evidence type="ECO:0000313" key="2">
    <source>
        <dbReference type="Proteomes" id="UP000308600"/>
    </source>
</evidence>
<evidence type="ECO:0000313" key="1">
    <source>
        <dbReference type="EMBL" id="TFK65579.1"/>
    </source>
</evidence>
<organism evidence="1 2">
    <name type="scientific">Pluteus cervinus</name>
    <dbReference type="NCBI Taxonomy" id="181527"/>
    <lineage>
        <taxon>Eukaryota</taxon>
        <taxon>Fungi</taxon>
        <taxon>Dikarya</taxon>
        <taxon>Basidiomycota</taxon>
        <taxon>Agaricomycotina</taxon>
        <taxon>Agaricomycetes</taxon>
        <taxon>Agaricomycetidae</taxon>
        <taxon>Agaricales</taxon>
        <taxon>Pluteineae</taxon>
        <taxon>Pluteaceae</taxon>
        <taxon>Pluteus</taxon>
    </lineage>
</organism>
<feature type="non-terminal residue" evidence="1">
    <location>
        <position position="1"/>
    </location>
</feature>
<sequence>FYGTPVDASSRAEAGYNQLQYPPSPAPGLNRPSLNQSTGPTPSPINQTIQGRRSRILGSLPRSGADRPPRGPNPVVKAVLLLWNALVGAIFWLLGPDKSPWSKMAYGLFAYMLGLMSVLVYYQFFMVCVRK</sequence>
<protein>
    <submittedName>
        <fullName evidence="1">Uncharacterized protein</fullName>
    </submittedName>
</protein>
<dbReference type="EMBL" id="ML208432">
    <property type="protein sequence ID" value="TFK65579.1"/>
    <property type="molecule type" value="Genomic_DNA"/>
</dbReference>